<gene>
    <name evidence="2" type="ORF">SAMN04488502_101127</name>
</gene>
<dbReference type="PANTHER" id="PTHR38137">
    <property type="entry name" value="PRC-BARREL DOMAIN PROTEIN"/>
    <property type="match status" value="1"/>
</dbReference>
<reference evidence="2 3" key="1">
    <citation type="submission" date="2016-10" db="EMBL/GenBank/DDBJ databases">
        <authorList>
            <person name="de Groot N.N."/>
        </authorList>
    </citation>
    <scope>NUCLEOTIDE SEQUENCE [LARGE SCALE GENOMIC DNA]</scope>
    <source>
        <strain evidence="2 3">DSM 1736</strain>
    </source>
</reference>
<sequence length="171" mass="18717">MQKIKDLLGLPVLETENGTQIGEVQEVIIDIDQAMVRGIIIANANWFTSEQGIAFGDLSSIGRDAVMVRSETVVQAVDVFISATDKVYRLKELLDKHIYTESGLQLGMLVDLGFEPATGEIKAYRVSDGVITDLLYGRMSLPLPQAQIVGQDKVIVPESMAKLLHTEAELS</sequence>
<feature type="domain" description="PRC-barrel" evidence="1">
    <location>
        <begin position="4"/>
        <end position="70"/>
    </location>
</feature>
<dbReference type="AlphaFoldDB" id="A0A1G9KU64"/>
<evidence type="ECO:0000259" key="1">
    <source>
        <dbReference type="Pfam" id="PF05239"/>
    </source>
</evidence>
<protein>
    <submittedName>
        <fullName evidence="2">Uncharacterized protein YrrD, contains PRC-barrel domain</fullName>
    </submittedName>
</protein>
<proteinExistence type="predicted"/>
<dbReference type="STRING" id="146817.SAMN04488502_101127"/>
<feature type="domain" description="PRC-barrel" evidence="1">
    <location>
        <begin position="86"/>
        <end position="158"/>
    </location>
</feature>
<dbReference type="PANTHER" id="PTHR38137:SF1">
    <property type="entry name" value="PRC-BARREL DOMAIN-CONTAINING PROTEIN"/>
    <property type="match status" value="1"/>
</dbReference>
<keyword evidence="3" id="KW-1185">Reference proteome</keyword>
<dbReference type="Proteomes" id="UP000214880">
    <property type="component" value="Unassembled WGS sequence"/>
</dbReference>
<evidence type="ECO:0000313" key="2">
    <source>
        <dbReference type="EMBL" id="SDL52835.1"/>
    </source>
</evidence>
<dbReference type="Pfam" id="PF05239">
    <property type="entry name" value="PRC"/>
    <property type="match status" value="2"/>
</dbReference>
<organism evidence="2 3">
    <name type="scientific">Dendrosporobacter quercicolus</name>
    <dbReference type="NCBI Taxonomy" id="146817"/>
    <lineage>
        <taxon>Bacteria</taxon>
        <taxon>Bacillati</taxon>
        <taxon>Bacillota</taxon>
        <taxon>Negativicutes</taxon>
        <taxon>Selenomonadales</taxon>
        <taxon>Sporomusaceae</taxon>
        <taxon>Dendrosporobacter</taxon>
    </lineage>
</organism>
<accession>A0A1G9KU64</accession>
<dbReference type="InterPro" id="IPR011033">
    <property type="entry name" value="PRC_barrel-like_sf"/>
</dbReference>
<evidence type="ECO:0000313" key="3">
    <source>
        <dbReference type="Proteomes" id="UP000214880"/>
    </source>
</evidence>
<dbReference type="InterPro" id="IPR027275">
    <property type="entry name" value="PRC-brl_dom"/>
</dbReference>
<dbReference type="OrthoDB" id="1707618at2"/>
<dbReference type="RefSeq" id="WP_092067264.1">
    <property type="nucleotide sequence ID" value="NZ_FNHB01000001.1"/>
</dbReference>
<dbReference type="SUPFAM" id="SSF50346">
    <property type="entry name" value="PRC-barrel domain"/>
    <property type="match status" value="2"/>
</dbReference>
<dbReference type="EMBL" id="FNHB01000001">
    <property type="protein sequence ID" value="SDL52835.1"/>
    <property type="molecule type" value="Genomic_DNA"/>
</dbReference>
<name>A0A1G9KU64_9FIRM</name>
<dbReference type="Gene3D" id="2.30.30.240">
    <property type="entry name" value="PRC-barrel domain"/>
    <property type="match status" value="2"/>
</dbReference>